<dbReference type="AlphaFoldDB" id="A0A7X1E5U0"/>
<keyword evidence="1" id="KW-1133">Transmembrane helix</keyword>
<evidence type="ECO:0000313" key="3">
    <source>
        <dbReference type="Proteomes" id="UP000525652"/>
    </source>
</evidence>
<evidence type="ECO:0000256" key="1">
    <source>
        <dbReference type="SAM" id="Phobius"/>
    </source>
</evidence>
<keyword evidence="1" id="KW-0472">Membrane</keyword>
<dbReference type="Proteomes" id="UP000525652">
    <property type="component" value="Unassembled WGS sequence"/>
</dbReference>
<keyword evidence="1" id="KW-0812">Transmembrane</keyword>
<sequence>MKVIRIILGIILPPIIGSLFILVAVASESLKKHTGIGEIFRGAIPGYLFYLTYAFPMMLLPSIIYSFVMEFVGSKIKERKILFLLLSTLMGLGAALFKFGTAEYKFIFAGLLTGLTVGAILQKIHDKERSNCSA</sequence>
<comment type="caution">
    <text evidence="2">The sequence shown here is derived from an EMBL/GenBank/DDBJ whole genome shotgun (WGS) entry which is preliminary data.</text>
</comment>
<feature type="transmembrane region" description="Helical" evidence="1">
    <location>
        <begin position="81"/>
        <end position="100"/>
    </location>
</feature>
<reference evidence="2 3" key="1">
    <citation type="submission" date="2020-07" db="EMBL/GenBank/DDBJ databases">
        <authorList>
            <person name="Feng X."/>
        </authorList>
    </citation>
    <scope>NUCLEOTIDE SEQUENCE [LARGE SCALE GENOMIC DNA]</scope>
    <source>
        <strain evidence="2 3">JCM14086</strain>
    </source>
</reference>
<keyword evidence="3" id="KW-1185">Reference proteome</keyword>
<protein>
    <submittedName>
        <fullName evidence="2">Uncharacterized protein</fullName>
    </submittedName>
</protein>
<feature type="transmembrane region" description="Helical" evidence="1">
    <location>
        <begin position="106"/>
        <end position="124"/>
    </location>
</feature>
<proteinExistence type="predicted"/>
<name>A0A7X1E5U0_9BACT</name>
<feature type="transmembrane region" description="Helical" evidence="1">
    <location>
        <begin position="47"/>
        <end position="69"/>
    </location>
</feature>
<dbReference type="RefSeq" id="WP_185694129.1">
    <property type="nucleotide sequence ID" value="NZ_JACHVA010000127.1"/>
</dbReference>
<dbReference type="EMBL" id="JACHVA010000127">
    <property type="protein sequence ID" value="MBC2603501.1"/>
    <property type="molecule type" value="Genomic_DNA"/>
</dbReference>
<organism evidence="2 3">
    <name type="scientific">Puniceicoccus vermicola</name>
    <dbReference type="NCBI Taxonomy" id="388746"/>
    <lineage>
        <taxon>Bacteria</taxon>
        <taxon>Pseudomonadati</taxon>
        <taxon>Verrucomicrobiota</taxon>
        <taxon>Opitutia</taxon>
        <taxon>Puniceicoccales</taxon>
        <taxon>Puniceicoccaceae</taxon>
        <taxon>Puniceicoccus</taxon>
    </lineage>
</organism>
<feature type="transmembrane region" description="Helical" evidence="1">
    <location>
        <begin position="7"/>
        <end position="27"/>
    </location>
</feature>
<evidence type="ECO:0000313" key="2">
    <source>
        <dbReference type="EMBL" id="MBC2603501.1"/>
    </source>
</evidence>
<gene>
    <name evidence="2" type="ORF">H5P30_17095</name>
</gene>
<accession>A0A7X1E5U0</accession>